<keyword evidence="3" id="KW-1003">Cell membrane</keyword>
<accession>A9KJY6</accession>
<evidence type="ECO:0000256" key="5">
    <source>
        <dbReference type="ARBA" id="ARBA00022989"/>
    </source>
</evidence>
<dbReference type="GO" id="GO:0055085">
    <property type="term" value="P:transmembrane transport"/>
    <property type="evidence" value="ECO:0007669"/>
    <property type="project" value="InterPro"/>
</dbReference>
<feature type="transmembrane region" description="Helical" evidence="7">
    <location>
        <begin position="150"/>
        <end position="173"/>
    </location>
</feature>
<dbReference type="Pfam" id="PF00528">
    <property type="entry name" value="BPD_transp_1"/>
    <property type="match status" value="1"/>
</dbReference>
<feature type="transmembrane region" description="Helical" evidence="7">
    <location>
        <begin position="78"/>
        <end position="101"/>
    </location>
</feature>
<dbReference type="Proteomes" id="UP000000370">
    <property type="component" value="Chromosome"/>
</dbReference>
<evidence type="ECO:0000256" key="6">
    <source>
        <dbReference type="ARBA" id="ARBA00023136"/>
    </source>
</evidence>
<dbReference type="GO" id="GO:0005886">
    <property type="term" value="C:plasma membrane"/>
    <property type="evidence" value="ECO:0007669"/>
    <property type="project" value="UniProtKB-SubCell"/>
</dbReference>
<feature type="transmembrane region" description="Helical" evidence="7">
    <location>
        <begin position="219"/>
        <end position="241"/>
    </location>
</feature>
<dbReference type="InterPro" id="IPR050809">
    <property type="entry name" value="UgpAE/MalFG_permease"/>
</dbReference>
<evidence type="ECO:0000259" key="8">
    <source>
        <dbReference type="PROSITE" id="PS50928"/>
    </source>
</evidence>
<keyword evidence="6 7" id="KW-0472">Membrane</keyword>
<dbReference type="STRING" id="357809.Cphy_2192"/>
<dbReference type="CDD" id="cd06261">
    <property type="entry name" value="TM_PBP2"/>
    <property type="match status" value="1"/>
</dbReference>
<dbReference type="Gene3D" id="1.10.3720.10">
    <property type="entry name" value="MetI-like"/>
    <property type="match status" value="1"/>
</dbReference>
<dbReference type="KEGG" id="cpy:Cphy_2192"/>
<sequence length="307" mass="34170" precursor="true">MRATMSREKKHKIKNSNWQFWVIIAIPLIYAIVFAYIPMGGVILAFKDYSIKKGILGSDWVGLRYFKQFLLSPSSSKVIWNTLVLGIYSLIASFPIPILLAVGLNEIKAVKFKKTVQMVTYAPYFISTVVMVGMLMQMTDLRIGIINKLIGLFGVGPINFFGNANIFRGLYVWSGVWQVTGYSAIIYIAALAGVSPELKEAAIVDGASRMKRIWHVDLPAIRPTIVTMLIFACGNMINIGFDKVYLMQNSMNLARSEVIATFVYKVGLVNADYGFSTAAGLFQSLVSFLMLIAVNKLSKVITETSLW</sequence>
<organism evidence="9 10">
    <name type="scientific">Lachnoclostridium phytofermentans (strain ATCC 700394 / DSM 18823 / ISDg)</name>
    <name type="common">Clostridium phytofermentans</name>
    <dbReference type="NCBI Taxonomy" id="357809"/>
    <lineage>
        <taxon>Bacteria</taxon>
        <taxon>Bacillati</taxon>
        <taxon>Bacillota</taxon>
        <taxon>Clostridia</taxon>
        <taxon>Lachnospirales</taxon>
        <taxon>Lachnospiraceae</taxon>
    </lineage>
</organism>
<dbReference type="AlphaFoldDB" id="A9KJY6"/>
<keyword evidence="4 7" id="KW-0812">Transmembrane</keyword>
<feature type="transmembrane region" description="Helical" evidence="7">
    <location>
        <begin position="179"/>
        <end position="198"/>
    </location>
</feature>
<feature type="domain" description="ABC transmembrane type-1" evidence="8">
    <location>
        <begin position="79"/>
        <end position="294"/>
    </location>
</feature>
<evidence type="ECO:0000313" key="10">
    <source>
        <dbReference type="Proteomes" id="UP000000370"/>
    </source>
</evidence>
<feature type="transmembrane region" description="Helical" evidence="7">
    <location>
        <begin position="273"/>
        <end position="294"/>
    </location>
</feature>
<dbReference type="eggNOG" id="COG4209">
    <property type="taxonomic scope" value="Bacteria"/>
</dbReference>
<dbReference type="HOGENOM" id="CLU_016047_0_1_9"/>
<gene>
    <name evidence="9" type="ordered locus">Cphy_2192</name>
</gene>
<comment type="similarity">
    <text evidence="7">Belongs to the binding-protein-dependent transport system permease family.</text>
</comment>
<feature type="transmembrane region" description="Helical" evidence="7">
    <location>
        <begin position="20"/>
        <end position="46"/>
    </location>
</feature>
<keyword evidence="10" id="KW-1185">Reference proteome</keyword>
<evidence type="ECO:0000256" key="1">
    <source>
        <dbReference type="ARBA" id="ARBA00004651"/>
    </source>
</evidence>
<evidence type="ECO:0000256" key="7">
    <source>
        <dbReference type="RuleBase" id="RU363032"/>
    </source>
</evidence>
<feature type="transmembrane region" description="Helical" evidence="7">
    <location>
        <begin position="121"/>
        <end position="138"/>
    </location>
</feature>
<evidence type="ECO:0000313" key="9">
    <source>
        <dbReference type="EMBL" id="ABX42558.1"/>
    </source>
</evidence>
<dbReference type="InterPro" id="IPR035906">
    <property type="entry name" value="MetI-like_sf"/>
</dbReference>
<reference evidence="10" key="1">
    <citation type="submission" date="2007-11" db="EMBL/GenBank/DDBJ databases">
        <title>Complete genome sequence of Clostridium phytofermentans ISDg.</title>
        <authorList>
            <person name="Leschine S.B."/>
            <person name="Warnick T.A."/>
            <person name="Blanchard J.L."/>
            <person name="Schnell D.J."/>
            <person name="Petit E.L."/>
            <person name="LaTouf W.G."/>
            <person name="Copeland A."/>
            <person name="Lucas S."/>
            <person name="Lapidus A."/>
            <person name="Barry K."/>
            <person name="Glavina del Rio T."/>
            <person name="Dalin E."/>
            <person name="Tice H."/>
            <person name="Pitluck S."/>
            <person name="Kiss H."/>
            <person name="Brettin T."/>
            <person name="Bruce D."/>
            <person name="Detter J.C."/>
            <person name="Han C."/>
            <person name="Kuske C."/>
            <person name="Schmutz J."/>
            <person name="Larimer F."/>
            <person name="Land M."/>
            <person name="Hauser L."/>
            <person name="Kyrpides N."/>
            <person name="Kim E.A."/>
            <person name="Richardson P."/>
        </authorList>
    </citation>
    <scope>NUCLEOTIDE SEQUENCE [LARGE SCALE GENOMIC DNA]</scope>
    <source>
        <strain evidence="10">ATCC 700394 / DSM 18823 / ISDg</strain>
    </source>
</reference>
<dbReference type="PROSITE" id="PS50928">
    <property type="entry name" value="ABC_TM1"/>
    <property type="match status" value="1"/>
</dbReference>
<evidence type="ECO:0000256" key="3">
    <source>
        <dbReference type="ARBA" id="ARBA00022475"/>
    </source>
</evidence>
<evidence type="ECO:0000256" key="4">
    <source>
        <dbReference type="ARBA" id="ARBA00022692"/>
    </source>
</evidence>
<dbReference type="EMBL" id="CP000885">
    <property type="protein sequence ID" value="ABX42558.1"/>
    <property type="molecule type" value="Genomic_DNA"/>
</dbReference>
<protein>
    <submittedName>
        <fullName evidence="9">Binding-protein-dependent transport systems inner membrane component</fullName>
    </submittedName>
</protein>
<proteinExistence type="inferred from homology"/>
<dbReference type="PANTHER" id="PTHR43227">
    <property type="entry name" value="BLL4140 PROTEIN"/>
    <property type="match status" value="1"/>
</dbReference>
<comment type="subcellular location">
    <subcellularLocation>
        <location evidence="1 7">Cell membrane</location>
        <topology evidence="1 7">Multi-pass membrane protein</topology>
    </subcellularLocation>
</comment>
<keyword evidence="5 7" id="KW-1133">Transmembrane helix</keyword>
<dbReference type="RefSeq" id="WP_012200212.1">
    <property type="nucleotide sequence ID" value="NC_010001.1"/>
</dbReference>
<evidence type="ECO:0000256" key="2">
    <source>
        <dbReference type="ARBA" id="ARBA00022448"/>
    </source>
</evidence>
<name>A9KJY6_LACP7</name>
<dbReference type="InterPro" id="IPR000515">
    <property type="entry name" value="MetI-like"/>
</dbReference>
<dbReference type="SUPFAM" id="SSF161098">
    <property type="entry name" value="MetI-like"/>
    <property type="match status" value="1"/>
</dbReference>
<keyword evidence="2 7" id="KW-0813">Transport</keyword>
<dbReference type="PANTHER" id="PTHR43227:SF11">
    <property type="entry name" value="BLL4140 PROTEIN"/>
    <property type="match status" value="1"/>
</dbReference>